<name>A0ABP8MJ77_9BACT</name>
<comment type="similarity">
    <text evidence="2">Belongs to the MreD family.</text>
</comment>
<protein>
    <submittedName>
        <fullName evidence="9">Rod shape-determining protein MreD</fullName>
    </submittedName>
</protein>
<evidence type="ECO:0000256" key="3">
    <source>
        <dbReference type="ARBA" id="ARBA00022475"/>
    </source>
</evidence>
<evidence type="ECO:0000256" key="7">
    <source>
        <dbReference type="ARBA" id="ARBA00023136"/>
    </source>
</evidence>
<feature type="transmembrane region" description="Helical" evidence="8">
    <location>
        <begin position="79"/>
        <end position="101"/>
    </location>
</feature>
<dbReference type="InterPro" id="IPR007227">
    <property type="entry name" value="Cell_shape_determining_MreD"/>
</dbReference>
<accession>A0ABP8MJ77</accession>
<organism evidence="9 10">
    <name type="scientific">Rurimicrobium arvi</name>
    <dbReference type="NCBI Taxonomy" id="2049916"/>
    <lineage>
        <taxon>Bacteria</taxon>
        <taxon>Pseudomonadati</taxon>
        <taxon>Bacteroidota</taxon>
        <taxon>Chitinophagia</taxon>
        <taxon>Chitinophagales</taxon>
        <taxon>Chitinophagaceae</taxon>
        <taxon>Rurimicrobium</taxon>
    </lineage>
</organism>
<evidence type="ECO:0000256" key="5">
    <source>
        <dbReference type="ARBA" id="ARBA00022960"/>
    </source>
</evidence>
<dbReference type="NCBIfam" id="TIGR03426">
    <property type="entry name" value="shape_MreD"/>
    <property type="match status" value="1"/>
</dbReference>
<comment type="subcellular location">
    <subcellularLocation>
        <location evidence="1">Cell membrane</location>
        <topology evidence="1">Multi-pass membrane protein</topology>
    </subcellularLocation>
</comment>
<evidence type="ECO:0000256" key="2">
    <source>
        <dbReference type="ARBA" id="ARBA00007776"/>
    </source>
</evidence>
<gene>
    <name evidence="9" type="primary">mreD</name>
    <name evidence="9" type="ORF">GCM10023092_06060</name>
</gene>
<evidence type="ECO:0000256" key="1">
    <source>
        <dbReference type="ARBA" id="ARBA00004651"/>
    </source>
</evidence>
<keyword evidence="5" id="KW-0133">Cell shape</keyword>
<evidence type="ECO:0000313" key="9">
    <source>
        <dbReference type="EMBL" id="GAA4450363.1"/>
    </source>
</evidence>
<evidence type="ECO:0000256" key="6">
    <source>
        <dbReference type="ARBA" id="ARBA00022989"/>
    </source>
</evidence>
<feature type="transmembrane region" description="Helical" evidence="8">
    <location>
        <begin position="149"/>
        <end position="172"/>
    </location>
</feature>
<feature type="transmembrane region" description="Helical" evidence="8">
    <location>
        <begin position="122"/>
        <end position="143"/>
    </location>
</feature>
<evidence type="ECO:0000313" key="10">
    <source>
        <dbReference type="Proteomes" id="UP001501410"/>
    </source>
</evidence>
<comment type="caution">
    <text evidence="9">The sequence shown here is derived from an EMBL/GenBank/DDBJ whole genome shotgun (WGS) entry which is preliminary data.</text>
</comment>
<keyword evidence="6 8" id="KW-1133">Transmembrane helix</keyword>
<keyword evidence="4 8" id="KW-0812">Transmembrane</keyword>
<keyword evidence="3" id="KW-1003">Cell membrane</keyword>
<sequence>MIYYFKYVLQFFLLLLFQVLILNNVLLHWWSQPSGFPVFTPYIYPLFLLLLPFETPVWALLVIGFLAGCVVDSFMNTPGMHACSMVLIAYLRTNVLLALLPKHLKEYKQLSPSVKTMGWPPFITYASFLILIHHTVFFIIELWNLSNIGYLLLKILTSTLTTMMLIAVYLLLFSRRAPMQR</sequence>
<dbReference type="EMBL" id="BAABEZ010000004">
    <property type="protein sequence ID" value="GAA4450363.1"/>
    <property type="molecule type" value="Genomic_DNA"/>
</dbReference>
<keyword evidence="7 8" id="KW-0472">Membrane</keyword>
<evidence type="ECO:0000256" key="8">
    <source>
        <dbReference type="SAM" id="Phobius"/>
    </source>
</evidence>
<evidence type="ECO:0000256" key="4">
    <source>
        <dbReference type="ARBA" id="ARBA00022692"/>
    </source>
</evidence>
<dbReference type="Proteomes" id="UP001501410">
    <property type="component" value="Unassembled WGS sequence"/>
</dbReference>
<feature type="transmembrane region" description="Helical" evidence="8">
    <location>
        <begin position="42"/>
        <end position="67"/>
    </location>
</feature>
<proteinExistence type="inferred from homology"/>
<reference evidence="10" key="1">
    <citation type="journal article" date="2019" name="Int. J. Syst. Evol. Microbiol.">
        <title>The Global Catalogue of Microorganisms (GCM) 10K type strain sequencing project: providing services to taxonomists for standard genome sequencing and annotation.</title>
        <authorList>
            <consortium name="The Broad Institute Genomics Platform"/>
            <consortium name="The Broad Institute Genome Sequencing Center for Infectious Disease"/>
            <person name="Wu L."/>
            <person name="Ma J."/>
        </authorList>
    </citation>
    <scope>NUCLEOTIDE SEQUENCE [LARGE SCALE GENOMIC DNA]</scope>
    <source>
        <strain evidence="10">JCM 31921</strain>
    </source>
</reference>
<dbReference type="RefSeq" id="WP_344822577.1">
    <property type="nucleotide sequence ID" value="NZ_BAABEZ010000004.1"/>
</dbReference>
<feature type="transmembrane region" description="Helical" evidence="8">
    <location>
        <begin position="12"/>
        <end position="30"/>
    </location>
</feature>
<keyword evidence="10" id="KW-1185">Reference proteome</keyword>